<dbReference type="Proteomes" id="UP000887565">
    <property type="component" value="Unplaced"/>
</dbReference>
<dbReference type="AlphaFoldDB" id="A0A915HNV5"/>
<dbReference type="WBParaSite" id="nRc.2.0.1.t03165-RA">
    <property type="protein sequence ID" value="nRc.2.0.1.t03165-RA"/>
    <property type="gene ID" value="nRc.2.0.1.g03165"/>
</dbReference>
<keyword evidence="1" id="KW-1185">Reference proteome</keyword>
<evidence type="ECO:0000313" key="1">
    <source>
        <dbReference type="Proteomes" id="UP000887565"/>
    </source>
</evidence>
<reference evidence="2" key="1">
    <citation type="submission" date="2022-11" db="UniProtKB">
        <authorList>
            <consortium name="WormBaseParasite"/>
        </authorList>
    </citation>
    <scope>IDENTIFICATION</scope>
</reference>
<name>A0A915HNV5_ROMCU</name>
<sequence>MDKSTDGAKINWLKIPSIKSEKEENGIMQFSYSHEGDNYEVANILPSRKKGRPSAPMAWPKLHHSMQKIQGAKKDDLLSLCPSGLIPQEYHAWFNSLEVCTNENSADEKEEESDVDQ</sequence>
<evidence type="ECO:0000313" key="2">
    <source>
        <dbReference type="WBParaSite" id="nRc.2.0.1.t03165-RA"/>
    </source>
</evidence>
<organism evidence="1 2">
    <name type="scientific">Romanomermis culicivorax</name>
    <name type="common">Nematode worm</name>
    <dbReference type="NCBI Taxonomy" id="13658"/>
    <lineage>
        <taxon>Eukaryota</taxon>
        <taxon>Metazoa</taxon>
        <taxon>Ecdysozoa</taxon>
        <taxon>Nematoda</taxon>
        <taxon>Enoplea</taxon>
        <taxon>Dorylaimia</taxon>
        <taxon>Mermithida</taxon>
        <taxon>Mermithoidea</taxon>
        <taxon>Mermithidae</taxon>
        <taxon>Romanomermis</taxon>
    </lineage>
</organism>
<proteinExistence type="predicted"/>
<protein>
    <submittedName>
        <fullName evidence="2">Uncharacterized protein</fullName>
    </submittedName>
</protein>
<accession>A0A915HNV5</accession>